<evidence type="ECO:0000256" key="2">
    <source>
        <dbReference type="SAM" id="Phobius"/>
    </source>
</evidence>
<gene>
    <name evidence="4" type="primary">LOC101828649</name>
</gene>
<dbReference type="KEGG" id="maua:101828649"/>
<dbReference type="GeneID" id="101828649"/>
<keyword evidence="2" id="KW-0812">Transmembrane</keyword>
<feature type="transmembrane region" description="Helical" evidence="2">
    <location>
        <begin position="36"/>
        <end position="56"/>
    </location>
</feature>
<reference evidence="4" key="1">
    <citation type="submission" date="2025-08" db="UniProtKB">
        <authorList>
            <consortium name="RefSeq"/>
        </authorList>
    </citation>
    <scope>IDENTIFICATION</scope>
    <source>
        <tissue evidence="4">Liver</tissue>
    </source>
</reference>
<dbReference type="AlphaFoldDB" id="A0A1U7QQ08"/>
<evidence type="ECO:0000313" key="3">
    <source>
        <dbReference type="Proteomes" id="UP000886700"/>
    </source>
</evidence>
<accession>A0A1U7QQ08</accession>
<sequence length="225" mass="25806">MSDNKKPDQGHFGSDGEDYGNGCHSLGQYSLEDIRMFLECLLVVAAIAGFLAFQLISNAFFEEEEEEEEEDEQEEFERDVTWIAKQTPSMPVIDEEDEYMEDFEFEDFEDENQEELPNQMAKAENRAEDEIRTREGKGAACLIDLKTCTFVPDYKSRKDEVKCKLLYFFREPTFLVSLPVDSEEPTECECKSADEEDSKENEEDETGELEGESKKDPDSAEGSQP</sequence>
<keyword evidence="3" id="KW-1185">Reference proteome</keyword>
<dbReference type="OrthoDB" id="9634820at2759"/>
<evidence type="ECO:0000256" key="1">
    <source>
        <dbReference type="SAM" id="MobiDB-lite"/>
    </source>
</evidence>
<dbReference type="Proteomes" id="UP000886700">
    <property type="component" value="Unplaced"/>
</dbReference>
<feature type="region of interest" description="Disordered" evidence="1">
    <location>
        <begin position="180"/>
        <end position="225"/>
    </location>
</feature>
<dbReference type="RefSeq" id="XP_005076827.1">
    <property type="nucleotide sequence ID" value="XM_005076770.3"/>
</dbReference>
<protein>
    <submittedName>
        <fullName evidence="4">Tumor rejection antigen P815A-like</fullName>
    </submittedName>
</protein>
<feature type="compositionally biased region" description="Acidic residues" evidence="1">
    <location>
        <begin position="194"/>
        <end position="210"/>
    </location>
</feature>
<organism evidence="3 4">
    <name type="scientific">Mesocricetus auratus</name>
    <name type="common">Golden hamster</name>
    <dbReference type="NCBI Taxonomy" id="10036"/>
    <lineage>
        <taxon>Eukaryota</taxon>
        <taxon>Metazoa</taxon>
        <taxon>Chordata</taxon>
        <taxon>Craniata</taxon>
        <taxon>Vertebrata</taxon>
        <taxon>Euteleostomi</taxon>
        <taxon>Mammalia</taxon>
        <taxon>Eutheria</taxon>
        <taxon>Euarchontoglires</taxon>
        <taxon>Glires</taxon>
        <taxon>Rodentia</taxon>
        <taxon>Myomorpha</taxon>
        <taxon>Muroidea</taxon>
        <taxon>Cricetidae</taxon>
        <taxon>Cricetinae</taxon>
        <taxon>Mesocricetus</taxon>
    </lineage>
</organism>
<name>A0A1U7QQ08_MESAU</name>
<keyword evidence="2" id="KW-0472">Membrane</keyword>
<evidence type="ECO:0000313" key="4">
    <source>
        <dbReference type="RefSeq" id="XP_005076827.1"/>
    </source>
</evidence>
<proteinExistence type="predicted"/>
<keyword evidence="2" id="KW-1133">Transmembrane helix</keyword>